<accession>A0A024TQV4</accession>
<evidence type="ECO:0000259" key="2">
    <source>
        <dbReference type="Pfam" id="PF00501"/>
    </source>
</evidence>
<dbReference type="AlphaFoldDB" id="A0A024TQV4"/>
<dbReference type="InterPro" id="IPR000873">
    <property type="entry name" value="AMP-dep_synth/lig_dom"/>
</dbReference>
<name>A0A024TQV4_9STRA</name>
<dbReference type="GO" id="GO:0044550">
    <property type="term" value="P:secondary metabolite biosynthetic process"/>
    <property type="evidence" value="ECO:0007669"/>
    <property type="project" value="TreeGrafter"/>
</dbReference>
<protein>
    <recommendedName>
        <fullName evidence="2">AMP-dependent synthetase/ligase domain-containing protein</fullName>
    </recommendedName>
</protein>
<dbReference type="OrthoDB" id="329835at2759"/>
<dbReference type="GeneID" id="20087706"/>
<dbReference type="InterPro" id="IPR036736">
    <property type="entry name" value="ACP-like_sf"/>
</dbReference>
<dbReference type="Gene3D" id="3.40.50.980">
    <property type="match status" value="1"/>
</dbReference>
<dbReference type="EMBL" id="KI913978">
    <property type="protein sequence ID" value="ETV96001.1"/>
    <property type="molecule type" value="Genomic_DNA"/>
</dbReference>
<feature type="domain" description="AMP-dependent synthetase/ligase" evidence="2">
    <location>
        <begin position="125"/>
        <end position="206"/>
    </location>
</feature>
<dbReference type="eggNOG" id="KOG1178">
    <property type="taxonomic scope" value="Eukaryota"/>
</dbReference>
<dbReference type="RefSeq" id="XP_008875312.1">
    <property type="nucleotide sequence ID" value="XM_008877090.1"/>
</dbReference>
<evidence type="ECO:0000256" key="1">
    <source>
        <dbReference type="SAM" id="MobiDB-lite"/>
    </source>
</evidence>
<dbReference type="PANTHER" id="PTHR45527">
    <property type="entry name" value="NONRIBOSOMAL PEPTIDE SYNTHETASE"/>
    <property type="match status" value="1"/>
</dbReference>
<feature type="compositionally biased region" description="Polar residues" evidence="1">
    <location>
        <begin position="80"/>
        <end position="91"/>
    </location>
</feature>
<dbReference type="GO" id="GO:0043041">
    <property type="term" value="P:amino acid activation for nonribosomal peptide biosynthetic process"/>
    <property type="evidence" value="ECO:0007669"/>
    <property type="project" value="TreeGrafter"/>
</dbReference>
<dbReference type="Gene3D" id="1.10.1200.10">
    <property type="entry name" value="ACP-like"/>
    <property type="match status" value="1"/>
</dbReference>
<dbReference type="PANTHER" id="PTHR45527:SF1">
    <property type="entry name" value="FATTY ACID SYNTHASE"/>
    <property type="match status" value="1"/>
</dbReference>
<gene>
    <name evidence="3" type="ORF">H310_10656</name>
</gene>
<dbReference type="VEuPathDB" id="FungiDB:H310_10656"/>
<reference evidence="3" key="1">
    <citation type="submission" date="2013-12" db="EMBL/GenBank/DDBJ databases">
        <title>The Genome Sequence of Aphanomyces invadans NJM9701.</title>
        <authorList>
            <consortium name="The Broad Institute Genomics Platform"/>
            <person name="Russ C."/>
            <person name="Tyler B."/>
            <person name="van West P."/>
            <person name="Dieguez-Uribeondo J."/>
            <person name="Young S.K."/>
            <person name="Zeng Q."/>
            <person name="Gargeya S."/>
            <person name="Fitzgerald M."/>
            <person name="Abouelleil A."/>
            <person name="Alvarado L."/>
            <person name="Chapman S.B."/>
            <person name="Gainer-Dewar J."/>
            <person name="Goldberg J."/>
            <person name="Griggs A."/>
            <person name="Gujja S."/>
            <person name="Hansen M."/>
            <person name="Howarth C."/>
            <person name="Imamovic A."/>
            <person name="Ireland A."/>
            <person name="Larimer J."/>
            <person name="McCowan C."/>
            <person name="Murphy C."/>
            <person name="Pearson M."/>
            <person name="Poon T.W."/>
            <person name="Priest M."/>
            <person name="Roberts A."/>
            <person name="Saif S."/>
            <person name="Shea T."/>
            <person name="Sykes S."/>
            <person name="Wortman J."/>
            <person name="Nusbaum C."/>
            <person name="Birren B."/>
        </authorList>
    </citation>
    <scope>NUCLEOTIDE SEQUENCE [LARGE SCALE GENOMIC DNA]</scope>
    <source>
        <strain evidence="3">NJM9701</strain>
    </source>
</reference>
<dbReference type="SUPFAM" id="SSF47336">
    <property type="entry name" value="ACP-like"/>
    <property type="match status" value="1"/>
</dbReference>
<dbReference type="Pfam" id="PF00501">
    <property type="entry name" value="AMP-binding"/>
    <property type="match status" value="1"/>
</dbReference>
<dbReference type="GO" id="GO:0031177">
    <property type="term" value="F:phosphopantetheine binding"/>
    <property type="evidence" value="ECO:0007669"/>
    <property type="project" value="TreeGrafter"/>
</dbReference>
<proteinExistence type="predicted"/>
<feature type="region of interest" description="Disordered" evidence="1">
    <location>
        <begin position="80"/>
        <end position="101"/>
    </location>
</feature>
<dbReference type="GO" id="GO:0005829">
    <property type="term" value="C:cytosol"/>
    <property type="evidence" value="ECO:0007669"/>
    <property type="project" value="TreeGrafter"/>
</dbReference>
<dbReference type="STRING" id="157072.A0A024TQV4"/>
<sequence length="339" mass="36830">MFMYGNYAASSTDHEGSLKFTEGEEYMHTNIGISVYPGDEPFRFDLSHSTYEIDSQCFNFLCHRNLSIVTALAKPENAASRVSTLDSQPSNEGDIFTKKSRGPQVESSGYLIFEARATRTFGRSSLKWLSYGELNAQADTLACELAALGVCVGSRVAVVMERCLEILVGLLAVLKVGATMMPVDATFPQKRIVHMLKDAGATLVVSAGGFIDMARSGNSIDRRDVDVRDIGRQTSFFALGGDSISVIRVVATRKNAGMYFPAATATNSDELEVVPVVRPPDNEARDHKYVFVMVVEPTSNGQLDLVGGVDRVTLTTAQVLVVLQDDRSTLIHIEALDAA</sequence>
<evidence type="ECO:0000313" key="3">
    <source>
        <dbReference type="EMBL" id="ETV96001.1"/>
    </source>
</evidence>
<organism evidence="3">
    <name type="scientific">Aphanomyces invadans</name>
    <dbReference type="NCBI Taxonomy" id="157072"/>
    <lineage>
        <taxon>Eukaryota</taxon>
        <taxon>Sar</taxon>
        <taxon>Stramenopiles</taxon>
        <taxon>Oomycota</taxon>
        <taxon>Saprolegniomycetes</taxon>
        <taxon>Saprolegniales</taxon>
        <taxon>Verrucalvaceae</taxon>
        <taxon>Aphanomyces</taxon>
    </lineage>
</organism>
<dbReference type="SUPFAM" id="SSF56801">
    <property type="entry name" value="Acetyl-CoA synthetase-like"/>
    <property type="match status" value="1"/>
</dbReference>